<dbReference type="EMBL" id="AZGA01000020">
    <property type="protein sequence ID" value="KRM34820.1"/>
    <property type="molecule type" value="Genomic_DNA"/>
</dbReference>
<keyword evidence="3" id="KW-1185">Reference proteome</keyword>
<evidence type="ECO:0000313" key="3">
    <source>
        <dbReference type="Proteomes" id="UP000051236"/>
    </source>
</evidence>
<dbReference type="AlphaFoldDB" id="X0QJ93"/>
<protein>
    <recommendedName>
        <fullName evidence="4">DUF4811 domain-containing protein</fullName>
    </recommendedName>
</protein>
<keyword evidence="1" id="KW-0812">Transmembrane</keyword>
<dbReference type="InterPro" id="IPR032083">
    <property type="entry name" value="DUF4811"/>
</dbReference>
<dbReference type="RefSeq" id="WP_035451120.1">
    <property type="nucleotide sequence ID" value="NZ_AZGA01000020.1"/>
</dbReference>
<organism evidence="2 3">
    <name type="scientific">Agrilactobacillus composti DSM 18527 = JCM 14202</name>
    <dbReference type="NCBI Taxonomy" id="1423734"/>
    <lineage>
        <taxon>Bacteria</taxon>
        <taxon>Bacillati</taxon>
        <taxon>Bacillota</taxon>
        <taxon>Bacilli</taxon>
        <taxon>Lactobacillales</taxon>
        <taxon>Lactobacillaceae</taxon>
        <taxon>Agrilactobacillus</taxon>
    </lineage>
</organism>
<dbReference type="PATRIC" id="fig|1423734.3.peg.1981"/>
<gene>
    <name evidence="2" type="ORF">FC83_GL001957</name>
</gene>
<sequence>MLLLISVLLAFAIGFLFYRRHHGLALCLVAILLLIQGSLLLDVHYHYGTKVTTTTTVAKVAPIVNIHNNEIMVAQPVKQGKTIYTAYATKNPSTHKTSTILNKSKTVVIKRQGNSKAQRSTQNTQYVYQNALARTLFFGITNQNQLKKQVITYHLASNWYLLSKKQLTQVGKQLRSKTYQAQLQNNVKTKLAAQLKETPSLAQQPQKLQQLKNQYIQQTIAASLPRQS</sequence>
<comment type="caution">
    <text evidence="2">The sequence shown here is derived from an EMBL/GenBank/DDBJ whole genome shotgun (WGS) entry which is preliminary data.</text>
</comment>
<dbReference type="Pfam" id="PF16069">
    <property type="entry name" value="DUF4811"/>
    <property type="match status" value="1"/>
</dbReference>
<dbReference type="STRING" id="1423734.FC83_GL001957"/>
<evidence type="ECO:0008006" key="4">
    <source>
        <dbReference type="Google" id="ProtNLM"/>
    </source>
</evidence>
<accession>X0QJ93</accession>
<name>X0QJ93_9LACO</name>
<dbReference type="Proteomes" id="UP000051236">
    <property type="component" value="Unassembled WGS sequence"/>
</dbReference>
<reference evidence="2 3" key="1">
    <citation type="journal article" date="2015" name="Genome Announc.">
        <title>Expanding the biotechnology potential of lactobacilli through comparative genomics of 213 strains and associated genera.</title>
        <authorList>
            <person name="Sun Z."/>
            <person name="Harris H.M."/>
            <person name="McCann A."/>
            <person name="Guo C."/>
            <person name="Argimon S."/>
            <person name="Zhang W."/>
            <person name="Yang X."/>
            <person name="Jeffery I.B."/>
            <person name="Cooney J.C."/>
            <person name="Kagawa T.F."/>
            <person name="Liu W."/>
            <person name="Song Y."/>
            <person name="Salvetti E."/>
            <person name="Wrobel A."/>
            <person name="Rasinkangas P."/>
            <person name="Parkhill J."/>
            <person name="Rea M.C."/>
            <person name="O'Sullivan O."/>
            <person name="Ritari J."/>
            <person name="Douillard F.P."/>
            <person name="Paul Ross R."/>
            <person name="Yang R."/>
            <person name="Briner A.E."/>
            <person name="Felis G.E."/>
            <person name="de Vos W.M."/>
            <person name="Barrangou R."/>
            <person name="Klaenhammer T.R."/>
            <person name="Caufield P.W."/>
            <person name="Cui Y."/>
            <person name="Zhang H."/>
            <person name="O'Toole P.W."/>
        </authorList>
    </citation>
    <scope>NUCLEOTIDE SEQUENCE [LARGE SCALE GENOMIC DNA]</scope>
    <source>
        <strain evidence="2 3">DSM 18527</strain>
    </source>
</reference>
<keyword evidence="1" id="KW-0472">Membrane</keyword>
<evidence type="ECO:0000313" key="2">
    <source>
        <dbReference type="EMBL" id="KRM34820.1"/>
    </source>
</evidence>
<proteinExistence type="predicted"/>
<dbReference type="eggNOG" id="ENOG5030A7W">
    <property type="taxonomic scope" value="Bacteria"/>
</dbReference>
<dbReference type="OrthoDB" id="2283452at2"/>
<feature type="transmembrane region" description="Helical" evidence="1">
    <location>
        <begin position="22"/>
        <end position="41"/>
    </location>
</feature>
<evidence type="ECO:0000256" key="1">
    <source>
        <dbReference type="SAM" id="Phobius"/>
    </source>
</evidence>
<keyword evidence="1" id="KW-1133">Transmembrane helix</keyword>